<dbReference type="RefSeq" id="WP_219543669.1">
    <property type="nucleotide sequence ID" value="NZ_JAHKRN010000004.1"/>
</dbReference>
<name>A0ABW1BQL4_9ACTN</name>
<dbReference type="Proteomes" id="UP001596096">
    <property type="component" value="Unassembled WGS sequence"/>
</dbReference>
<gene>
    <name evidence="1" type="ORF">ACFPUY_10580</name>
</gene>
<organism evidence="1 2">
    <name type="scientific">Nonomuraea harbinensis</name>
    <dbReference type="NCBI Taxonomy" id="1286938"/>
    <lineage>
        <taxon>Bacteria</taxon>
        <taxon>Bacillati</taxon>
        <taxon>Actinomycetota</taxon>
        <taxon>Actinomycetes</taxon>
        <taxon>Streptosporangiales</taxon>
        <taxon>Streptosporangiaceae</taxon>
        <taxon>Nonomuraea</taxon>
    </lineage>
</organism>
<protein>
    <recommendedName>
        <fullName evidence="3">Helix-hairpin-helix domain-containing protein</fullName>
    </recommendedName>
</protein>
<evidence type="ECO:0008006" key="3">
    <source>
        <dbReference type="Google" id="ProtNLM"/>
    </source>
</evidence>
<proteinExistence type="predicted"/>
<dbReference type="EMBL" id="JBHSNW010000004">
    <property type="protein sequence ID" value="MFC5815529.1"/>
    <property type="molecule type" value="Genomic_DNA"/>
</dbReference>
<comment type="caution">
    <text evidence="1">The sequence shown here is derived from an EMBL/GenBank/DDBJ whole genome shotgun (WGS) entry which is preliminary data.</text>
</comment>
<reference evidence="2" key="1">
    <citation type="journal article" date="2019" name="Int. J. Syst. Evol. Microbiol.">
        <title>The Global Catalogue of Microorganisms (GCM) 10K type strain sequencing project: providing services to taxonomists for standard genome sequencing and annotation.</title>
        <authorList>
            <consortium name="The Broad Institute Genomics Platform"/>
            <consortium name="The Broad Institute Genome Sequencing Center for Infectious Disease"/>
            <person name="Wu L."/>
            <person name="Ma J."/>
        </authorList>
    </citation>
    <scope>NUCLEOTIDE SEQUENCE [LARGE SCALE GENOMIC DNA]</scope>
    <source>
        <strain evidence="2">CGMCC 4.7106</strain>
    </source>
</reference>
<keyword evidence="2" id="KW-1185">Reference proteome</keyword>
<accession>A0ABW1BQL4</accession>
<evidence type="ECO:0000313" key="2">
    <source>
        <dbReference type="Proteomes" id="UP001596096"/>
    </source>
</evidence>
<evidence type="ECO:0000313" key="1">
    <source>
        <dbReference type="EMBL" id="MFC5815529.1"/>
    </source>
</evidence>
<sequence>MTTFAQLRKTALSSPEVVEGVVDGAKVFAVGGREFARLDPDAHVRLRLPAAEAEDMASQHATAERAGDVVGLPVKDINGQALNYWVRRAWLACAPPELSARASAADGAGAGEVGDLPKAIGRPATRALASAGITTLDQVARLSDAELNGLHGVGPKAVRILREALESR</sequence>